<dbReference type="AlphaFoldDB" id="A0A161LNQ1"/>
<dbReference type="CDD" id="cd05379">
    <property type="entry name" value="CAP_bacterial"/>
    <property type="match status" value="1"/>
</dbReference>
<feature type="domain" description="SCP" evidence="3">
    <location>
        <begin position="221"/>
        <end position="337"/>
    </location>
</feature>
<feature type="compositionally biased region" description="Pro residues" evidence="1">
    <location>
        <begin position="146"/>
        <end position="162"/>
    </location>
</feature>
<feature type="compositionally biased region" description="Low complexity" evidence="1">
    <location>
        <begin position="135"/>
        <end position="145"/>
    </location>
</feature>
<keyword evidence="4" id="KW-0378">Hydrolase</keyword>
<proteinExistence type="predicted"/>
<dbReference type="PANTHER" id="PTHR31157:SF1">
    <property type="entry name" value="SCP DOMAIN-CONTAINING PROTEIN"/>
    <property type="match status" value="1"/>
</dbReference>
<gene>
    <name evidence="4" type="ORF">PS9374_03214</name>
</gene>
<evidence type="ECO:0000256" key="1">
    <source>
        <dbReference type="SAM" id="MobiDB-lite"/>
    </source>
</evidence>
<keyword evidence="2" id="KW-0732">Signal</keyword>
<accession>A0A161LNQ1</accession>
<dbReference type="InterPro" id="IPR014044">
    <property type="entry name" value="CAP_dom"/>
</dbReference>
<dbReference type="PRINTS" id="PR01217">
    <property type="entry name" value="PRICHEXTENSN"/>
</dbReference>
<dbReference type="Proteomes" id="UP000077701">
    <property type="component" value="Unassembled WGS sequence"/>
</dbReference>
<protein>
    <submittedName>
        <fullName evidence="4">Serine protease</fullName>
    </submittedName>
</protein>
<evidence type="ECO:0000313" key="5">
    <source>
        <dbReference type="Proteomes" id="UP000077701"/>
    </source>
</evidence>
<dbReference type="InterPro" id="IPR035940">
    <property type="entry name" value="CAP_sf"/>
</dbReference>
<feature type="region of interest" description="Disordered" evidence="1">
    <location>
        <begin position="135"/>
        <end position="212"/>
    </location>
</feature>
<feature type="signal peptide" evidence="2">
    <location>
        <begin position="1"/>
        <end position="23"/>
    </location>
</feature>
<dbReference type="SUPFAM" id="SSF55797">
    <property type="entry name" value="PR-1-like"/>
    <property type="match status" value="1"/>
</dbReference>
<reference evidence="5" key="2">
    <citation type="submission" date="2016-04" db="EMBL/GenBank/DDBJ databases">
        <title>Planomonospora sphaerica JCM9374 whole genome shotgun sequence.</title>
        <authorList>
            <person name="Suzuki T."/>
            <person name="Dohra H."/>
            <person name="Kodani S."/>
        </authorList>
    </citation>
    <scope>NUCLEOTIDE SEQUENCE [LARGE SCALE GENOMIC DNA]</scope>
    <source>
        <strain evidence="5">JCM 9374</strain>
    </source>
</reference>
<feature type="compositionally biased region" description="Low complexity" evidence="1">
    <location>
        <begin position="201"/>
        <end position="212"/>
    </location>
</feature>
<dbReference type="STRING" id="161355.PS9374_03214"/>
<dbReference type="EMBL" id="BDCX01000007">
    <property type="protein sequence ID" value="GAT67556.1"/>
    <property type="molecule type" value="Genomic_DNA"/>
</dbReference>
<dbReference type="GO" id="GO:0006508">
    <property type="term" value="P:proteolysis"/>
    <property type="evidence" value="ECO:0007669"/>
    <property type="project" value="UniProtKB-KW"/>
</dbReference>
<organism evidence="4 5">
    <name type="scientific">Planomonospora sphaerica</name>
    <dbReference type="NCBI Taxonomy" id="161355"/>
    <lineage>
        <taxon>Bacteria</taxon>
        <taxon>Bacillati</taxon>
        <taxon>Actinomycetota</taxon>
        <taxon>Actinomycetes</taxon>
        <taxon>Streptosporangiales</taxon>
        <taxon>Streptosporangiaceae</taxon>
        <taxon>Planomonospora</taxon>
    </lineage>
</organism>
<comment type="caution">
    <text evidence="4">The sequence shown here is derived from an EMBL/GenBank/DDBJ whole genome shotgun (WGS) entry which is preliminary data.</text>
</comment>
<dbReference type="GO" id="GO:0008233">
    <property type="term" value="F:peptidase activity"/>
    <property type="evidence" value="ECO:0007669"/>
    <property type="project" value="UniProtKB-KW"/>
</dbReference>
<dbReference type="RefSeq" id="WP_084008388.1">
    <property type="nucleotide sequence ID" value="NZ_BDCX01000007.1"/>
</dbReference>
<keyword evidence="5" id="KW-1185">Reference proteome</keyword>
<evidence type="ECO:0000313" key="4">
    <source>
        <dbReference type="EMBL" id="GAT67556.1"/>
    </source>
</evidence>
<feature type="chain" id="PRO_5038850219" evidence="2">
    <location>
        <begin position="24"/>
        <end position="340"/>
    </location>
</feature>
<evidence type="ECO:0000256" key="2">
    <source>
        <dbReference type="SAM" id="SignalP"/>
    </source>
</evidence>
<dbReference type="PANTHER" id="PTHR31157">
    <property type="entry name" value="SCP DOMAIN-CONTAINING PROTEIN"/>
    <property type="match status" value="1"/>
</dbReference>
<reference evidence="4 5" key="1">
    <citation type="journal article" date="2016" name="Genome Announc.">
        <title>Draft Genome Sequence of Planomonospora sphaerica JCM9374, a Rare Actinomycete.</title>
        <authorList>
            <person name="Dohra H."/>
            <person name="Suzuki T."/>
            <person name="Inoue Y."/>
            <person name="Kodani S."/>
        </authorList>
    </citation>
    <scope>NUCLEOTIDE SEQUENCE [LARGE SCALE GENOMIC DNA]</scope>
    <source>
        <strain evidence="4 5">JCM 9374</strain>
    </source>
</reference>
<feature type="compositionally biased region" description="Pro residues" evidence="1">
    <location>
        <begin position="184"/>
        <end position="200"/>
    </location>
</feature>
<keyword evidence="4" id="KW-0645">Protease</keyword>
<name>A0A161LNQ1_9ACTN</name>
<dbReference type="Pfam" id="PF00188">
    <property type="entry name" value="CAP"/>
    <property type="match status" value="1"/>
</dbReference>
<sequence>MRRPLGALMCLGSLAALSTPAVAAHAAAGPGDMCGVSVSAPYVTPAGKIEASAARAGCENTSLVRLRIKRAQPGPDRVVKSGSQRGLVNGQLNVSLHCSKAVRTYYAEVVDYRGNQARSLPIRLSCSLPGFPSPTATAVPSATPTTPAPPTATPTTPAPPSGTPTAKPTTPAPPSGTPTNKPTTPAPPTAKPTTPAPPSGTPGNPGTPGAVGTAEENEVVRLTNVERAKGGCAPLKHDPQLRQSAYGHSADMAAKGYFDHKSQDGRSFMDRIRGAGFTGGRAFAENIAWGYPNPAAVVDGWMNSSGHKANIMNCGYNLIGVGAAKNAQGQIYWTQNFATR</sequence>
<dbReference type="Gene3D" id="3.40.33.10">
    <property type="entry name" value="CAP"/>
    <property type="match status" value="1"/>
</dbReference>
<evidence type="ECO:0000259" key="3">
    <source>
        <dbReference type="Pfam" id="PF00188"/>
    </source>
</evidence>